<gene>
    <name evidence="3" type="ORF">A3K90_02175</name>
</gene>
<dbReference type="Proteomes" id="UP000076481">
    <property type="component" value="Unassembled WGS sequence"/>
</dbReference>
<dbReference type="EMBL" id="LVWG01000022">
    <property type="protein sequence ID" value="KZK74586.1"/>
    <property type="molecule type" value="Genomic_DNA"/>
</dbReference>
<evidence type="ECO:0000256" key="1">
    <source>
        <dbReference type="SAM" id="Phobius"/>
    </source>
</evidence>
<dbReference type="InterPro" id="IPR007621">
    <property type="entry name" value="TPM_dom"/>
</dbReference>
<dbReference type="Gene3D" id="3.10.310.50">
    <property type="match status" value="1"/>
</dbReference>
<dbReference type="PANTHER" id="PTHR30373:SF8">
    <property type="entry name" value="BLL7265 PROTEIN"/>
    <property type="match status" value="1"/>
</dbReference>
<name>A0A165LYG4_PELLU</name>
<proteinExistence type="predicted"/>
<keyword evidence="1" id="KW-0472">Membrane</keyword>
<evidence type="ECO:0000313" key="3">
    <source>
        <dbReference type="EMBL" id="KZK74586.1"/>
    </source>
</evidence>
<keyword evidence="1" id="KW-1133">Transmembrane helix</keyword>
<comment type="caution">
    <text evidence="3">The sequence shown here is derived from an EMBL/GenBank/DDBJ whole genome shotgun (WGS) entry which is preliminary data.</text>
</comment>
<accession>A0A165LYG4</accession>
<protein>
    <recommendedName>
        <fullName evidence="2">TPM domain-containing protein</fullName>
    </recommendedName>
</protein>
<keyword evidence="1" id="KW-0812">Transmembrane</keyword>
<feature type="domain" description="TPM" evidence="2">
    <location>
        <begin position="108"/>
        <end position="188"/>
    </location>
</feature>
<dbReference type="Pfam" id="PF04536">
    <property type="entry name" value="TPM_phosphatase"/>
    <property type="match status" value="1"/>
</dbReference>
<evidence type="ECO:0000259" key="2">
    <source>
        <dbReference type="Pfam" id="PF04536"/>
    </source>
</evidence>
<sequence length="211" mass="23219">MKYNPVRKLLTESGQRQVEERIKAAEASTSGEIVVMVVEESSRYRHASVVGALFSSMIVAVAVGHFQGGDGMWHFLGVFVPLFIVFHELLVRLAPLRRMFARKTDMQDAVAKASLAAFYQKGINGTEAATGVLIYISLFEHMVRVVADKGINEKVDPGAWTELVGGIVQGIRRGDAAAALCEAVGRCGELLSRHFPIREGDRNELSNQIRY</sequence>
<organism evidence="3 4">
    <name type="scientific">Pelodictyon luteolum</name>
    <dbReference type="NCBI Taxonomy" id="1100"/>
    <lineage>
        <taxon>Bacteria</taxon>
        <taxon>Pseudomonadati</taxon>
        <taxon>Chlorobiota</taxon>
        <taxon>Chlorobiia</taxon>
        <taxon>Chlorobiales</taxon>
        <taxon>Chlorobiaceae</taxon>
        <taxon>Chlorobium/Pelodictyon group</taxon>
        <taxon>Pelodictyon</taxon>
    </lineage>
</organism>
<evidence type="ECO:0000313" key="4">
    <source>
        <dbReference type="Proteomes" id="UP000076481"/>
    </source>
</evidence>
<feature type="transmembrane region" description="Helical" evidence="1">
    <location>
        <begin position="46"/>
        <end position="66"/>
    </location>
</feature>
<feature type="transmembrane region" description="Helical" evidence="1">
    <location>
        <begin position="72"/>
        <end position="94"/>
    </location>
</feature>
<dbReference type="AlphaFoldDB" id="A0A165LYG4"/>
<reference evidence="3 4" key="1">
    <citation type="submission" date="2016-03" db="EMBL/GenBank/DDBJ databases">
        <title>Speciation and ecological success in dimly lit waters: horizontal gene transfer in a green sulfur bacteria bloom unveiled by metagenomic assembly.</title>
        <authorList>
            <person name="Llorens-Mares T."/>
            <person name="Liu Z."/>
            <person name="Allen L.Z."/>
            <person name="Rusch D.B."/>
            <person name="Craig M.T."/>
            <person name="Dupont C.L."/>
            <person name="Bryant D.A."/>
            <person name="Casamayor E.O."/>
        </authorList>
    </citation>
    <scope>NUCLEOTIDE SEQUENCE [LARGE SCALE GENOMIC DNA]</scope>
    <source>
        <strain evidence="3">CIII</strain>
    </source>
</reference>
<dbReference type="PANTHER" id="PTHR30373">
    <property type="entry name" value="UPF0603 PROTEIN YGCG"/>
    <property type="match status" value="1"/>
</dbReference>